<keyword evidence="1" id="KW-0812">Transmembrane</keyword>
<feature type="transmembrane region" description="Helical" evidence="1">
    <location>
        <begin position="337"/>
        <end position="358"/>
    </location>
</feature>
<evidence type="ECO:0000313" key="3">
    <source>
        <dbReference type="Proteomes" id="UP000053797"/>
    </source>
</evidence>
<dbReference type="EMBL" id="LNQL01000007">
    <property type="protein sequence ID" value="KSU47733.1"/>
    <property type="molecule type" value="Genomic_DNA"/>
</dbReference>
<dbReference type="OrthoDB" id="2349131at2"/>
<feature type="transmembrane region" description="Helical" evidence="1">
    <location>
        <begin position="124"/>
        <end position="156"/>
    </location>
</feature>
<feature type="transmembrane region" description="Helical" evidence="1">
    <location>
        <begin position="209"/>
        <end position="233"/>
    </location>
</feature>
<reference evidence="2 3" key="1">
    <citation type="journal article" date="2015" name="Int. J. Syst. Evol. Microbiol.">
        <title>Exiguobacterium enclense sp. nov., isolated from sediment.</title>
        <authorList>
            <person name="Dastager S.G."/>
            <person name="Mawlankar R."/>
            <person name="Sonalkar V.V."/>
            <person name="Thorat M.N."/>
            <person name="Mual P."/>
            <person name="Verma A."/>
            <person name="Krishnamurthi S."/>
            <person name="Tang S.K."/>
            <person name="Li W.J."/>
        </authorList>
    </citation>
    <scope>NUCLEOTIDE SEQUENCE [LARGE SCALE GENOMIC DNA]</scope>
    <source>
        <strain evidence="2 3">NIO-1109</strain>
    </source>
</reference>
<dbReference type="InterPro" id="IPR046107">
    <property type="entry name" value="DUF6044"/>
</dbReference>
<dbReference type="Proteomes" id="UP000053797">
    <property type="component" value="Unassembled WGS sequence"/>
</dbReference>
<feature type="transmembrane region" description="Helical" evidence="1">
    <location>
        <begin position="365"/>
        <end position="382"/>
    </location>
</feature>
<protein>
    <recommendedName>
        <fullName evidence="4">YkoS</fullName>
    </recommendedName>
</protein>
<accession>A0A0V8GBX2</accession>
<keyword evidence="1" id="KW-1133">Transmembrane helix</keyword>
<name>A0A0V8GBX2_9BACL</name>
<feature type="transmembrane region" description="Helical" evidence="1">
    <location>
        <begin position="168"/>
        <end position="197"/>
    </location>
</feature>
<evidence type="ECO:0008006" key="4">
    <source>
        <dbReference type="Google" id="ProtNLM"/>
    </source>
</evidence>
<keyword evidence="1" id="KW-0472">Membrane</keyword>
<feature type="transmembrane region" description="Helical" evidence="1">
    <location>
        <begin position="270"/>
        <end position="288"/>
    </location>
</feature>
<evidence type="ECO:0000313" key="2">
    <source>
        <dbReference type="EMBL" id="KSU47733.1"/>
    </source>
</evidence>
<evidence type="ECO:0000256" key="1">
    <source>
        <dbReference type="SAM" id="Phobius"/>
    </source>
</evidence>
<gene>
    <name evidence="2" type="ORF">AS033_15910</name>
</gene>
<dbReference type="RefSeq" id="WP_058266082.1">
    <property type="nucleotide sequence ID" value="NZ_FMYN01000007.1"/>
</dbReference>
<dbReference type="AlphaFoldDB" id="A0A0V8GBX2"/>
<organism evidence="2 3">
    <name type="scientific">Exiguobacterium indicum</name>
    <dbReference type="NCBI Taxonomy" id="296995"/>
    <lineage>
        <taxon>Bacteria</taxon>
        <taxon>Bacillati</taxon>
        <taxon>Bacillota</taxon>
        <taxon>Bacilli</taxon>
        <taxon>Bacillales</taxon>
        <taxon>Bacillales Family XII. Incertae Sedis</taxon>
        <taxon>Exiguobacterium</taxon>
    </lineage>
</organism>
<sequence length="556" mass="65882">MRERTRILIGMLLACLYISPMVLLGEHAHVRIHDNLDSNIVWYKTLVDTNSIYASLQATVPDLLSGVVSRNAFVSEFTAIIWLYQWFSPFTAYVISQTLVRIFAFLGMYLLLRDYAKGVIPKSYTLWVAVLFSWTPFWPSGMLSTLGMPLLLWAYWNIWHDRKIKLSALILILVPFYSSFVLGIIFFLAMLALYHVMKEIRERSFHSRFWIAYCFQVLLYLLIEYRLVFSMLWEEEPTSRNDFETGNNGFWSSIRLFFKNLIFGHTHDRAVQSPIILLTLLIVGFLVFRQKDHAAKRIRTLMWFVFGLSLWYAFWFYEGWNPLKQQVSLIRTFNFSRFHFLQPMLWYALFYLMLDWLWRTAKRKWVICLLIAQTFVLLAWNPEFLYRHHPSYEAFYATSQFSDIKRFIDKPTKDYQVASIGMHPAIAQYNGMQTVDGYVNFYPLWYKASFRKVIAEELNKSDLLQRYFDTWGNRVYLFSSELGKEYEYTKKHQVPIQHLSINTAQLKQIGATYLLSAVPIKNAAAIGLQYERTFEDQHSAWKIRLYRIQATTESTK</sequence>
<dbReference type="Pfam" id="PF19510">
    <property type="entry name" value="DUF6044"/>
    <property type="match status" value="1"/>
</dbReference>
<comment type="caution">
    <text evidence="2">The sequence shown here is derived from an EMBL/GenBank/DDBJ whole genome shotgun (WGS) entry which is preliminary data.</text>
</comment>
<feature type="transmembrane region" description="Helical" evidence="1">
    <location>
        <begin position="300"/>
        <end position="317"/>
    </location>
</feature>
<proteinExistence type="predicted"/>
<feature type="transmembrane region" description="Helical" evidence="1">
    <location>
        <begin position="90"/>
        <end position="112"/>
    </location>
</feature>